<evidence type="ECO:0000313" key="2">
    <source>
        <dbReference type="EMBL" id="STX10954.1"/>
    </source>
</evidence>
<dbReference type="InterPro" id="IPR014729">
    <property type="entry name" value="Rossmann-like_a/b/a_fold"/>
</dbReference>
<dbReference type="GO" id="GO:0000270">
    <property type="term" value="P:peptidoglycan metabolic process"/>
    <property type="evidence" value="ECO:0007669"/>
    <property type="project" value="TreeGrafter"/>
</dbReference>
<dbReference type="EMBL" id="UGNP01000001">
    <property type="protein sequence ID" value="STX10954.1"/>
    <property type="molecule type" value="Genomic_DNA"/>
</dbReference>
<dbReference type="Gene3D" id="3.40.50.620">
    <property type="entry name" value="HUPs"/>
    <property type="match status" value="1"/>
</dbReference>
<dbReference type="CDD" id="cd06259">
    <property type="entry name" value="YdcF-like"/>
    <property type="match status" value="1"/>
</dbReference>
<organism evidence="2 4">
    <name type="scientific">Kurthia zopfii</name>
    <dbReference type="NCBI Taxonomy" id="1650"/>
    <lineage>
        <taxon>Bacteria</taxon>
        <taxon>Bacillati</taxon>
        <taxon>Bacillota</taxon>
        <taxon>Bacilli</taxon>
        <taxon>Bacillales</taxon>
        <taxon>Caryophanaceae</taxon>
        <taxon>Kurthia</taxon>
    </lineage>
</organism>
<dbReference type="GO" id="GO:0043164">
    <property type="term" value="P:Gram-negative-bacterium-type cell wall biogenesis"/>
    <property type="evidence" value="ECO:0007669"/>
    <property type="project" value="TreeGrafter"/>
</dbReference>
<evidence type="ECO:0000313" key="4">
    <source>
        <dbReference type="Proteomes" id="UP000254330"/>
    </source>
</evidence>
<reference evidence="2 4" key="1">
    <citation type="submission" date="2018-06" db="EMBL/GenBank/DDBJ databases">
        <authorList>
            <consortium name="Pathogen Informatics"/>
            <person name="Doyle S."/>
        </authorList>
    </citation>
    <scope>NUCLEOTIDE SEQUENCE [LARGE SCALE GENOMIC DNA]</scope>
    <source>
        <strain evidence="2 4">NCTC10597</strain>
    </source>
</reference>
<reference evidence="3 5" key="2">
    <citation type="submission" date="2019-03" db="EMBL/GenBank/DDBJ databases">
        <title>Genomic Encyclopedia of Type Strains, Phase IV (KMG-IV): sequencing the most valuable type-strain genomes for metagenomic binning, comparative biology and taxonomic classification.</title>
        <authorList>
            <person name="Goeker M."/>
        </authorList>
    </citation>
    <scope>NUCLEOTIDE SEQUENCE [LARGE SCALE GENOMIC DNA]</scope>
    <source>
        <strain evidence="3 5">DSM 20580</strain>
    </source>
</reference>
<dbReference type="AlphaFoldDB" id="A0A8B4QEB6"/>
<sequence length="192" mass="21696">MHMIKNSLILLAVLLIVFWIFTSYLLKRGEAPVADGSTNYAIVLGAKVNKGAVPSRALKYRLDAAYDYAVKYPHTQLILSGGQGDDEDATESSVMKKYLMDRGLSEFQLIEENESTSTFTNIKYSMKSIPLTEKKVTIISNDFHLARAQMIADYFHLEADVVAAPTPKIIEFKVRVRERFGLIAQKIVLWFK</sequence>
<dbReference type="PANTHER" id="PTHR30336:SF4">
    <property type="entry name" value="ENVELOPE BIOGENESIS FACTOR ELYC"/>
    <property type="match status" value="1"/>
</dbReference>
<dbReference type="Proteomes" id="UP000254330">
    <property type="component" value="Unassembled WGS sequence"/>
</dbReference>
<proteinExistence type="predicted"/>
<protein>
    <submittedName>
        <fullName evidence="3">DUF218 domain-containing protein</fullName>
    </submittedName>
    <submittedName>
        <fullName evidence="2">Vancomycin high temperature exclusion protein</fullName>
    </submittedName>
</protein>
<evidence type="ECO:0000313" key="3">
    <source>
        <dbReference type="EMBL" id="TDR42127.1"/>
    </source>
</evidence>
<keyword evidence="5" id="KW-1185">Reference proteome</keyword>
<gene>
    <name evidence="3" type="ORF">DFR61_10417</name>
    <name evidence="2" type="ORF">NCTC10597_02746</name>
</gene>
<dbReference type="InterPro" id="IPR051599">
    <property type="entry name" value="Cell_Envelope_Assoc"/>
</dbReference>
<feature type="domain" description="DUF218" evidence="1">
    <location>
        <begin position="40"/>
        <end position="171"/>
    </location>
</feature>
<name>A0A8B4QEB6_9BACL</name>
<dbReference type="InterPro" id="IPR003848">
    <property type="entry name" value="DUF218"/>
</dbReference>
<dbReference type="Pfam" id="PF02698">
    <property type="entry name" value="DUF218"/>
    <property type="match status" value="1"/>
</dbReference>
<dbReference type="EMBL" id="SNZG01000004">
    <property type="protein sequence ID" value="TDR42127.1"/>
    <property type="molecule type" value="Genomic_DNA"/>
</dbReference>
<evidence type="ECO:0000259" key="1">
    <source>
        <dbReference type="Pfam" id="PF02698"/>
    </source>
</evidence>
<dbReference type="PANTHER" id="PTHR30336">
    <property type="entry name" value="INNER MEMBRANE PROTEIN, PROBABLE PERMEASE"/>
    <property type="match status" value="1"/>
</dbReference>
<dbReference type="Proteomes" id="UP000294641">
    <property type="component" value="Unassembled WGS sequence"/>
</dbReference>
<accession>A0A8B4QEB6</accession>
<comment type="caution">
    <text evidence="2">The sequence shown here is derived from an EMBL/GenBank/DDBJ whole genome shotgun (WGS) entry which is preliminary data.</text>
</comment>
<dbReference type="GO" id="GO:0005886">
    <property type="term" value="C:plasma membrane"/>
    <property type="evidence" value="ECO:0007669"/>
    <property type="project" value="TreeGrafter"/>
</dbReference>
<evidence type="ECO:0000313" key="5">
    <source>
        <dbReference type="Proteomes" id="UP000294641"/>
    </source>
</evidence>